<name>A0A443RUV7_9ACAR</name>
<dbReference type="STRING" id="299467.A0A443RUV7"/>
<dbReference type="PROSITE" id="PS00707">
    <property type="entry name" value="GLYCOSYL_HYDROL_F31_2"/>
    <property type="match status" value="1"/>
</dbReference>
<organism evidence="8 9">
    <name type="scientific">Leptotrombidium deliense</name>
    <dbReference type="NCBI Taxonomy" id="299467"/>
    <lineage>
        <taxon>Eukaryota</taxon>
        <taxon>Metazoa</taxon>
        <taxon>Ecdysozoa</taxon>
        <taxon>Arthropoda</taxon>
        <taxon>Chelicerata</taxon>
        <taxon>Arachnida</taxon>
        <taxon>Acari</taxon>
        <taxon>Acariformes</taxon>
        <taxon>Trombidiformes</taxon>
        <taxon>Prostigmata</taxon>
        <taxon>Anystina</taxon>
        <taxon>Parasitengona</taxon>
        <taxon>Trombiculoidea</taxon>
        <taxon>Trombiculidae</taxon>
        <taxon>Leptotrombidium</taxon>
    </lineage>
</organism>
<evidence type="ECO:0000259" key="7">
    <source>
        <dbReference type="Pfam" id="PF21365"/>
    </source>
</evidence>
<gene>
    <name evidence="8" type="ORF">B4U80_07910</name>
</gene>
<dbReference type="PANTHER" id="PTHR22762">
    <property type="entry name" value="ALPHA-GLUCOSIDASE"/>
    <property type="match status" value="1"/>
</dbReference>
<dbReference type="Gene3D" id="2.60.40.1180">
    <property type="entry name" value="Golgi alpha-mannosidase II"/>
    <property type="match status" value="1"/>
</dbReference>
<feature type="non-terminal residue" evidence="8">
    <location>
        <position position="266"/>
    </location>
</feature>
<feature type="region of interest" description="Disordered" evidence="5">
    <location>
        <begin position="1"/>
        <end position="20"/>
    </location>
</feature>
<feature type="domain" description="Glycosyl hydrolase family 31 C-terminal" evidence="7">
    <location>
        <begin position="201"/>
        <end position="259"/>
    </location>
</feature>
<evidence type="ECO:0000259" key="6">
    <source>
        <dbReference type="Pfam" id="PF01055"/>
    </source>
</evidence>
<evidence type="ECO:0000313" key="8">
    <source>
        <dbReference type="EMBL" id="RWS19147.1"/>
    </source>
</evidence>
<evidence type="ECO:0000313" key="9">
    <source>
        <dbReference type="Proteomes" id="UP000288716"/>
    </source>
</evidence>
<protein>
    <submittedName>
        <fullName evidence="8">Lysosomal alpha-glucosidase-like protein</fullName>
    </submittedName>
</protein>
<evidence type="ECO:0000256" key="3">
    <source>
        <dbReference type="ARBA" id="ARBA00023295"/>
    </source>
</evidence>
<keyword evidence="3 4" id="KW-0326">Glycosidase</keyword>
<dbReference type="SUPFAM" id="SSF51011">
    <property type="entry name" value="Glycosyl hydrolase domain"/>
    <property type="match status" value="1"/>
</dbReference>
<evidence type="ECO:0000256" key="4">
    <source>
        <dbReference type="RuleBase" id="RU361185"/>
    </source>
</evidence>
<evidence type="ECO:0000256" key="5">
    <source>
        <dbReference type="SAM" id="MobiDB-lite"/>
    </source>
</evidence>
<accession>A0A443RUV7</accession>
<evidence type="ECO:0000256" key="2">
    <source>
        <dbReference type="ARBA" id="ARBA00022801"/>
    </source>
</evidence>
<keyword evidence="2 4" id="KW-0378">Hydrolase</keyword>
<dbReference type="InterPro" id="IPR000322">
    <property type="entry name" value="Glyco_hydro_31_TIM"/>
</dbReference>
<dbReference type="VEuPathDB" id="VectorBase:LDEU012893"/>
<reference evidence="8 9" key="1">
    <citation type="journal article" date="2018" name="Gigascience">
        <title>Genomes of trombidid mites reveal novel predicted allergens and laterally-transferred genes associated with secondary metabolism.</title>
        <authorList>
            <person name="Dong X."/>
            <person name="Chaisiri K."/>
            <person name="Xia D."/>
            <person name="Armstrong S.D."/>
            <person name="Fang Y."/>
            <person name="Donnelly M.J."/>
            <person name="Kadowaki T."/>
            <person name="McGarry J.W."/>
            <person name="Darby A.C."/>
            <person name="Makepeace B.L."/>
        </authorList>
    </citation>
    <scope>NUCLEOTIDE SEQUENCE [LARGE SCALE GENOMIC DNA]</scope>
    <source>
        <strain evidence="8">UoL-UT</strain>
    </source>
</reference>
<dbReference type="Proteomes" id="UP000288716">
    <property type="component" value="Unassembled WGS sequence"/>
</dbReference>
<dbReference type="InterPro" id="IPR013780">
    <property type="entry name" value="Glyco_hydro_b"/>
</dbReference>
<dbReference type="AlphaFoldDB" id="A0A443RUV7"/>
<comment type="caution">
    <text evidence="8">The sequence shown here is derived from an EMBL/GenBank/DDBJ whole genome shotgun (WGS) entry which is preliminary data.</text>
</comment>
<dbReference type="PANTHER" id="PTHR22762:SF131">
    <property type="entry name" value="GLYCOSIDE HYDROLASE FAMILY 31 N-TERMINAL DOMAIN-CONTAINING PROTEIN"/>
    <property type="match status" value="1"/>
</dbReference>
<dbReference type="SUPFAM" id="SSF51445">
    <property type="entry name" value="(Trans)glycosidases"/>
    <property type="match status" value="1"/>
</dbReference>
<dbReference type="GO" id="GO:0005975">
    <property type="term" value="P:carbohydrate metabolic process"/>
    <property type="evidence" value="ECO:0007669"/>
    <property type="project" value="InterPro"/>
</dbReference>
<proteinExistence type="inferred from homology"/>
<keyword evidence="9" id="KW-1185">Reference proteome</keyword>
<dbReference type="InterPro" id="IPR017853">
    <property type="entry name" value="GH"/>
</dbReference>
<dbReference type="EMBL" id="NCKV01029652">
    <property type="protein sequence ID" value="RWS19147.1"/>
    <property type="molecule type" value="Genomic_DNA"/>
</dbReference>
<sequence length="266" mass="30204">MNEISNFLDGSDKGCPDSPLENPRYEPGYLTLRKNSVCMTAKTFAGNYYDTHNLYSTYESHVTHKALQKIRPGKRPFILSRSTFSGQGQYGTHWTGDVDSSWDDFKFSIPSILDFNVFGIPFVGADICGFRDSTTEELCARWMSLGAFYPFSRNHNTEGARDQDPAALGPKVLSASKKALDIRYTLIPHLYTLFYRAHNFGETVARPLFFNFPKDTKTYTIETQFMWGSHILIIPVLQQGATSVNGYLPEGRWWTWNTTSLLNSRG</sequence>
<feature type="domain" description="Glycoside hydrolase family 31 TIM barrel" evidence="6">
    <location>
        <begin position="1"/>
        <end position="193"/>
    </location>
</feature>
<comment type="similarity">
    <text evidence="1 4">Belongs to the glycosyl hydrolase 31 family.</text>
</comment>
<dbReference type="Pfam" id="PF01055">
    <property type="entry name" value="Glyco_hydro_31_2nd"/>
    <property type="match status" value="1"/>
</dbReference>
<dbReference type="Pfam" id="PF21365">
    <property type="entry name" value="Glyco_hydro_31_3rd"/>
    <property type="match status" value="1"/>
</dbReference>
<dbReference type="InterPro" id="IPR048395">
    <property type="entry name" value="Glyco_hydro_31_C"/>
</dbReference>
<evidence type="ECO:0000256" key="1">
    <source>
        <dbReference type="ARBA" id="ARBA00007806"/>
    </source>
</evidence>
<dbReference type="OrthoDB" id="1334205at2759"/>
<dbReference type="InterPro" id="IPR030459">
    <property type="entry name" value="Glyco_hydro_31_CS"/>
</dbReference>
<dbReference type="GO" id="GO:0004558">
    <property type="term" value="F:alpha-1,4-glucosidase activity"/>
    <property type="evidence" value="ECO:0007669"/>
    <property type="project" value="TreeGrafter"/>
</dbReference>
<dbReference type="Gene3D" id="3.20.20.80">
    <property type="entry name" value="Glycosidases"/>
    <property type="match status" value="1"/>
</dbReference>